<dbReference type="NCBIfam" id="NF001238">
    <property type="entry name" value="PRK00211.1"/>
    <property type="match status" value="1"/>
</dbReference>
<dbReference type="Pfam" id="PF02635">
    <property type="entry name" value="DsrE"/>
    <property type="match status" value="1"/>
</dbReference>
<dbReference type="PANTHER" id="PTHR38780">
    <property type="entry name" value="PROTEIN TUSC"/>
    <property type="match status" value="1"/>
</dbReference>
<dbReference type="InterPro" id="IPR003787">
    <property type="entry name" value="Sulphur_relay_DsrE/F-like"/>
</dbReference>
<name>A0ABT7SPJ8_9GAMM</name>
<dbReference type="Gene3D" id="3.40.1260.10">
    <property type="entry name" value="DsrEFH-like"/>
    <property type="match status" value="1"/>
</dbReference>
<dbReference type="Proteomes" id="UP001241056">
    <property type="component" value="Unassembled WGS sequence"/>
</dbReference>
<dbReference type="SUPFAM" id="SSF75169">
    <property type="entry name" value="DsrEFH-like"/>
    <property type="match status" value="1"/>
</dbReference>
<accession>A0ABT7SPJ8</accession>
<protein>
    <submittedName>
        <fullName evidence="2">Sulfurtransferase complex subunit TusC</fullName>
    </submittedName>
</protein>
<dbReference type="NCBIfam" id="TIGR03010">
    <property type="entry name" value="sulf_tusC_dsrF"/>
    <property type="match status" value="1"/>
</dbReference>
<gene>
    <name evidence="2" type="primary">tusC</name>
    <name evidence="2" type="ORF">QEZ41_07375</name>
</gene>
<dbReference type="InterPro" id="IPR027396">
    <property type="entry name" value="DsrEFH-like"/>
</dbReference>
<keyword evidence="3" id="KW-1185">Reference proteome</keyword>
<dbReference type="EMBL" id="JAUCDY010000007">
    <property type="protein sequence ID" value="MDM7858096.1"/>
    <property type="molecule type" value="Genomic_DNA"/>
</dbReference>
<evidence type="ECO:0000313" key="2">
    <source>
        <dbReference type="EMBL" id="MDM7858096.1"/>
    </source>
</evidence>
<evidence type="ECO:0000313" key="3">
    <source>
        <dbReference type="Proteomes" id="UP001241056"/>
    </source>
</evidence>
<evidence type="ECO:0000256" key="1">
    <source>
        <dbReference type="ARBA" id="ARBA00005996"/>
    </source>
</evidence>
<reference evidence="2 3" key="1">
    <citation type="submission" date="2023-06" db="EMBL/GenBank/DDBJ databases">
        <title>Thiopseudomonas sp. CY1220 draft genome sequence.</title>
        <authorList>
            <person name="Zhao G."/>
            <person name="An M."/>
        </authorList>
    </citation>
    <scope>NUCLEOTIDE SEQUENCE [LARGE SCALE GENOMIC DNA]</scope>
    <source>
        <strain evidence="2 3">CY1220</strain>
    </source>
</reference>
<comment type="similarity">
    <text evidence="1">Belongs to the DsrF/TusC family.</text>
</comment>
<dbReference type="InterPro" id="IPR017462">
    <property type="entry name" value="Sulphur_relay_TusC/DsrF"/>
</dbReference>
<organism evidence="2 3">
    <name type="scientific">Thiopseudomonas acetoxidans</name>
    <dbReference type="NCBI Taxonomy" id="3041622"/>
    <lineage>
        <taxon>Bacteria</taxon>
        <taxon>Pseudomonadati</taxon>
        <taxon>Pseudomonadota</taxon>
        <taxon>Gammaproteobacteria</taxon>
        <taxon>Pseudomonadales</taxon>
        <taxon>Pseudomonadaceae</taxon>
        <taxon>Thiopseudomonas</taxon>
    </lineage>
</organism>
<comment type="caution">
    <text evidence="2">The sequence shown here is derived from an EMBL/GenBank/DDBJ whole genome shotgun (WGS) entry which is preliminary data.</text>
</comment>
<dbReference type="RefSeq" id="WP_289410755.1">
    <property type="nucleotide sequence ID" value="NZ_JAUCDY010000007.1"/>
</dbReference>
<proteinExistence type="inferred from homology"/>
<dbReference type="PANTHER" id="PTHR38780:SF1">
    <property type="entry name" value="PROTEIN TUSC"/>
    <property type="match status" value="1"/>
</dbReference>
<sequence>MSVPVLLISRSSPWSGLVAREALDIALSGGAFELPMSMLWLDEGVWQLVGEQQPQQLEQKNLQAQLGALPLFGVEKLYVAQHSLEQRGLTEADLVLEVSVVDAVQIAQLIRQHQQVLSI</sequence>